<dbReference type="Proteomes" id="UP001228049">
    <property type="component" value="Unassembled WGS sequence"/>
</dbReference>
<dbReference type="PANTHER" id="PTHR21041">
    <property type="entry name" value="DENDRITIC CELL-SPECIFIC TRANSMEMBRANE PROTEIN"/>
    <property type="match status" value="1"/>
</dbReference>
<name>A0AAD9CD58_DISEL</name>
<proteinExistence type="predicted"/>
<keyword evidence="3 6" id="KW-1133">Transmembrane helix</keyword>
<comment type="caution">
    <text evidence="8">The sequence shown here is derived from an EMBL/GenBank/DDBJ whole genome shotgun (WGS) entry which is preliminary data.</text>
</comment>
<evidence type="ECO:0000313" key="9">
    <source>
        <dbReference type="Proteomes" id="UP001228049"/>
    </source>
</evidence>
<dbReference type="GO" id="GO:0016020">
    <property type="term" value="C:membrane"/>
    <property type="evidence" value="ECO:0007669"/>
    <property type="project" value="UniProtKB-SubCell"/>
</dbReference>
<gene>
    <name evidence="8" type="ORF">KUDE01_018648</name>
</gene>
<organism evidence="8 9">
    <name type="scientific">Dissostichus eleginoides</name>
    <name type="common">Patagonian toothfish</name>
    <name type="synonym">Dissostichus amissus</name>
    <dbReference type="NCBI Taxonomy" id="100907"/>
    <lineage>
        <taxon>Eukaryota</taxon>
        <taxon>Metazoa</taxon>
        <taxon>Chordata</taxon>
        <taxon>Craniata</taxon>
        <taxon>Vertebrata</taxon>
        <taxon>Euteleostomi</taxon>
        <taxon>Actinopterygii</taxon>
        <taxon>Neopterygii</taxon>
        <taxon>Teleostei</taxon>
        <taxon>Neoteleostei</taxon>
        <taxon>Acanthomorphata</taxon>
        <taxon>Eupercaria</taxon>
        <taxon>Perciformes</taxon>
        <taxon>Notothenioidei</taxon>
        <taxon>Nototheniidae</taxon>
        <taxon>Dissostichus</taxon>
    </lineage>
</organism>
<keyword evidence="9" id="KW-1185">Reference proteome</keyword>
<dbReference type="EMBL" id="JASDAP010000008">
    <property type="protein sequence ID" value="KAK1899126.1"/>
    <property type="molecule type" value="Genomic_DNA"/>
</dbReference>
<protein>
    <submittedName>
        <fullName evidence="8">Osteoclast stimulatory transmembrane protein</fullName>
    </submittedName>
</protein>
<evidence type="ECO:0000256" key="4">
    <source>
        <dbReference type="ARBA" id="ARBA00023136"/>
    </source>
</evidence>
<feature type="transmembrane region" description="Helical" evidence="6">
    <location>
        <begin position="220"/>
        <end position="237"/>
    </location>
</feature>
<feature type="transmembrane region" description="Helical" evidence="6">
    <location>
        <begin position="277"/>
        <end position="304"/>
    </location>
</feature>
<feature type="region of interest" description="Disordered" evidence="5">
    <location>
        <begin position="419"/>
        <end position="440"/>
    </location>
</feature>
<accession>A0AAD9CD58</accession>
<dbReference type="PANTHER" id="PTHR21041:SF3">
    <property type="entry name" value="OSTEOCLAST STIMULATORY TRANSMEMBRANE PROTEIN"/>
    <property type="match status" value="1"/>
</dbReference>
<feature type="transmembrane region" description="Helical" evidence="6">
    <location>
        <begin position="375"/>
        <end position="396"/>
    </location>
</feature>
<feature type="domain" description="Dendritic cell-specific transmembrane protein-like" evidence="7">
    <location>
        <begin position="259"/>
        <end position="418"/>
    </location>
</feature>
<feature type="transmembrane region" description="Helical" evidence="6">
    <location>
        <begin position="115"/>
        <end position="133"/>
    </location>
</feature>
<keyword evidence="2 6" id="KW-0812">Transmembrane</keyword>
<feature type="transmembrane region" description="Helical" evidence="6">
    <location>
        <begin position="42"/>
        <end position="64"/>
    </location>
</feature>
<dbReference type="InterPro" id="IPR051856">
    <property type="entry name" value="CSR-E3_Ligase_Protein"/>
</dbReference>
<evidence type="ECO:0000256" key="5">
    <source>
        <dbReference type="SAM" id="MobiDB-lite"/>
    </source>
</evidence>
<feature type="transmembrane region" description="Helical" evidence="6">
    <location>
        <begin position="76"/>
        <end position="94"/>
    </location>
</feature>
<feature type="compositionally biased region" description="Basic and acidic residues" evidence="5">
    <location>
        <begin position="419"/>
        <end position="429"/>
    </location>
</feature>
<dbReference type="InterPro" id="IPR012858">
    <property type="entry name" value="DC_STAMP-like"/>
</dbReference>
<sequence length="440" mass="49732">MKLITEDIITAVRSSSCRQVLSSALLHLWDVFSAPAPQGRNLLTLLVLCFSLALLTGLLMLLWLLDSLSYSSETCLLTSSIYSVSIFLLSSLIPPLRCVLTLSLPTVCTRQGRKLLLTASVMILVLNVIPNISSNVGSVARILKCTAEGFTRTLLNSSEPLNAAKKDLVLETIKVRREDLSLVTNLRKLDQFTHIIAQIEGDFSHARNTLKHYKLLSNRVLAAMFVAALIFESARYLKSYLGSVRFDNEHVSKKDEAESKGCPTSCRMSGQEFTSCFLSLLVVTLYFVAIALVVALDHVVFLMVQAALPWVLEFPPTTASISVDYKVKWFPPALCLIPGLCFSRELTHFHRDYRWTFDPEPSLCEASVAPPSPGISLLLGFLWILSYLLVFIEVYARRLRRKISASFFREQEERRREYRREKEVQEEQRKQKHVTPVLVR</sequence>
<comment type="subcellular location">
    <subcellularLocation>
        <location evidence="1">Membrane</location>
        <topology evidence="1">Multi-pass membrane protein</topology>
    </subcellularLocation>
</comment>
<evidence type="ECO:0000313" key="8">
    <source>
        <dbReference type="EMBL" id="KAK1899126.1"/>
    </source>
</evidence>
<evidence type="ECO:0000256" key="6">
    <source>
        <dbReference type="SAM" id="Phobius"/>
    </source>
</evidence>
<keyword evidence="4 6" id="KW-0472">Membrane</keyword>
<evidence type="ECO:0000256" key="1">
    <source>
        <dbReference type="ARBA" id="ARBA00004141"/>
    </source>
</evidence>
<reference evidence="8" key="1">
    <citation type="submission" date="2023-04" db="EMBL/GenBank/DDBJ databases">
        <title>Chromosome-level genome of Chaenocephalus aceratus.</title>
        <authorList>
            <person name="Park H."/>
        </authorList>
    </citation>
    <scope>NUCLEOTIDE SEQUENCE</scope>
    <source>
        <strain evidence="8">DE</strain>
        <tissue evidence="8">Muscle</tissue>
    </source>
</reference>
<evidence type="ECO:0000259" key="7">
    <source>
        <dbReference type="Pfam" id="PF07782"/>
    </source>
</evidence>
<dbReference type="AlphaFoldDB" id="A0AAD9CD58"/>
<evidence type="ECO:0000256" key="3">
    <source>
        <dbReference type="ARBA" id="ARBA00022989"/>
    </source>
</evidence>
<dbReference type="Pfam" id="PF07782">
    <property type="entry name" value="DC_STAMP"/>
    <property type="match status" value="1"/>
</dbReference>
<evidence type="ECO:0000256" key="2">
    <source>
        <dbReference type="ARBA" id="ARBA00022692"/>
    </source>
</evidence>